<protein>
    <submittedName>
        <fullName evidence="1">Uncharacterized protein</fullName>
    </submittedName>
</protein>
<sequence>MRCLDVIRAAFVRMRDTGSTERDERAEACSGHIRQGIACTADITLKPAKVKCSKDEETGKLFCPVISAVATGNRVDDRCRDWSQAREFVGENQKSWV</sequence>
<dbReference type="GeneID" id="59350214"/>
<keyword evidence="2" id="KW-1185">Reference proteome</keyword>
<organism evidence="1 2">
    <name type="scientific">Mycena indigotica</name>
    <dbReference type="NCBI Taxonomy" id="2126181"/>
    <lineage>
        <taxon>Eukaryota</taxon>
        <taxon>Fungi</taxon>
        <taxon>Dikarya</taxon>
        <taxon>Basidiomycota</taxon>
        <taxon>Agaricomycotina</taxon>
        <taxon>Agaricomycetes</taxon>
        <taxon>Agaricomycetidae</taxon>
        <taxon>Agaricales</taxon>
        <taxon>Marasmiineae</taxon>
        <taxon>Mycenaceae</taxon>
        <taxon>Mycena</taxon>
    </lineage>
</organism>
<dbReference type="RefSeq" id="XP_037217092.1">
    <property type="nucleotide sequence ID" value="XM_037367698.1"/>
</dbReference>
<name>A0A8H6SAA5_9AGAR</name>
<dbReference type="OrthoDB" id="3687641at2759"/>
<evidence type="ECO:0000313" key="2">
    <source>
        <dbReference type="Proteomes" id="UP000636479"/>
    </source>
</evidence>
<dbReference type="GO" id="GO:0043386">
    <property type="term" value="P:mycotoxin biosynthetic process"/>
    <property type="evidence" value="ECO:0007669"/>
    <property type="project" value="InterPro"/>
</dbReference>
<evidence type="ECO:0000313" key="1">
    <source>
        <dbReference type="EMBL" id="KAF7295729.1"/>
    </source>
</evidence>
<dbReference type="EMBL" id="JACAZF010000009">
    <property type="protein sequence ID" value="KAF7295729.1"/>
    <property type="molecule type" value="Genomic_DNA"/>
</dbReference>
<gene>
    <name evidence="1" type="ORF">MIND_01113500</name>
</gene>
<proteinExistence type="predicted"/>
<comment type="caution">
    <text evidence="1">The sequence shown here is derived from an EMBL/GenBank/DDBJ whole genome shotgun (WGS) entry which is preliminary data.</text>
</comment>
<dbReference type="AlphaFoldDB" id="A0A8H6SAA5"/>
<dbReference type="Proteomes" id="UP000636479">
    <property type="component" value="Unassembled WGS sequence"/>
</dbReference>
<accession>A0A8H6SAA5</accession>
<reference evidence="1" key="1">
    <citation type="submission" date="2020-05" db="EMBL/GenBank/DDBJ databases">
        <title>Mycena genomes resolve the evolution of fungal bioluminescence.</title>
        <authorList>
            <person name="Tsai I.J."/>
        </authorList>
    </citation>
    <scope>NUCLEOTIDE SEQUENCE</scope>
    <source>
        <strain evidence="1">171206Taipei</strain>
    </source>
</reference>